<dbReference type="EMBL" id="QMDW01000005">
    <property type="protein sequence ID" value="RJX50586.1"/>
    <property type="molecule type" value="Genomic_DNA"/>
</dbReference>
<dbReference type="Proteomes" id="UP000281564">
    <property type="component" value="Unassembled WGS sequence"/>
</dbReference>
<comment type="caution">
    <text evidence="2">The sequence shown here is derived from an EMBL/GenBank/DDBJ whole genome shotgun (WGS) entry which is preliminary data.</text>
</comment>
<name>A0A3A6QQW0_9EURY</name>
<sequence>MAEYDSGTYEIHLRDENRNDLEVFLYDYSGKKLTGRGASEKFVEHWFDDDNHDGRWGDAVYDHFNTPDNKADDASFVYPQQNNSSQPDPPPGHEDFEFLDNNDYVSKPPNPVAERIAKRVERNLSPWYKRGLVSKMNEDSTTDIHWTDYAKVPYMTGVPDLLVWNEECPRAETEKFVEVKSADEGILRSQAQWFAEYDYFDNYTVWIVDP</sequence>
<dbReference type="AlphaFoldDB" id="A0A3A6QQW0"/>
<protein>
    <recommendedName>
        <fullName evidence="4">VRR-NUC domain-containing protein</fullName>
    </recommendedName>
</protein>
<dbReference type="RefSeq" id="WP_120083773.1">
    <property type="nucleotide sequence ID" value="NZ_QMDW01000005.1"/>
</dbReference>
<gene>
    <name evidence="2" type="ORF">DP106_04790</name>
</gene>
<keyword evidence="3" id="KW-1185">Reference proteome</keyword>
<evidence type="ECO:0008006" key="4">
    <source>
        <dbReference type="Google" id="ProtNLM"/>
    </source>
</evidence>
<proteinExistence type="predicted"/>
<evidence type="ECO:0000313" key="2">
    <source>
        <dbReference type="EMBL" id="RJX50586.1"/>
    </source>
</evidence>
<accession>A0A3A6QQW0</accession>
<feature type="region of interest" description="Disordered" evidence="1">
    <location>
        <begin position="78"/>
        <end position="104"/>
    </location>
</feature>
<evidence type="ECO:0000313" key="3">
    <source>
        <dbReference type="Proteomes" id="UP000281564"/>
    </source>
</evidence>
<evidence type="ECO:0000256" key="1">
    <source>
        <dbReference type="SAM" id="MobiDB-lite"/>
    </source>
</evidence>
<reference evidence="2 3" key="1">
    <citation type="submission" date="2018-06" db="EMBL/GenBank/DDBJ databases">
        <title>Halonotius sp. F13-13 a new haloarchaeeon isolated from a solar saltern from Isla Cristina, Huelva, Spain.</title>
        <authorList>
            <person name="Duran-Viseras A."/>
            <person name="Sanchez-Porro C."/>
            <person name="Ventosa A."/>
        </authorList>
    </citation>
    <scope>NUCLEOTIDE SEQUENCE [LARGE SCALE GENOMIC DNA]</scope>
    <source>
        <strain evidence="2 3">CECT 7525</strain>
    </source>
</reference>
<organism evidence="2 3">
    <name type="scientific">Halonotius pteroides</name>
    <dbReference type="NCBI Taxonomy" id="268735"/>
    <lineage>
        <taxon>Archaea</taxon>
        <taxon>Methanobacteriati</taxon>
        <taxon>Methanobacteriota</taxon>
        <taxon>Stenosarchaea group</taxon>
        <taxon>Halobacteria</taxon>
        <taxon>Halobacteriales</taxon>
        <taxon>Haloferacaceae</taxon>
        <taxon>Halonotius</taxon>
    </lineage>
</organism>